<comment type="caution">
    <text evidence="4">The sequence shown here is derived from an EMBL/GenBank/DDBJ whole genome shotgun (WGS) entry which is preliminary data.</text>
</comment>
<keyword evidence="5" id="KW-1185">Reference proteome</keyword>
<gene>
    <name evidence="4" type="primary">pcaB</name>
    <name evidence="4" type="ORF">GCM10009777_01330</name>
</gene>
<evidence type="ECO:0000313" key="5">
    <source>
        <dbReference type="Proteomes" id="UP001500326"/>
    </source>
</evidence>
<dbReference type="PRINTS" id="PR00149">
    <property type="entry name" value="FUMRATELYASE"/>
</dbReference>
<feature type="domain" description="Fumarate lyase N-terminal" evidence="3">
    <location>
        <begin position="46"/>
        <end position="319"/>
    </location>
</feature>
<dbReference type="Gene3D" id="1.10.40.30">
    <property type="entry name" value="Fumarase/aspartase (C-terminal domain)"/>
    <property type="match status" value="1"/>
</dbReference>
<evidence type="ECO:0000313" key="4">
    <source>
        <dbReference type="EMBL" id="GAA1972996.1"/>
    </source>
</evidence>
<dbReference type="InterPro" id="IPR008948">
    <property type="entry name" value="L-Aspartase-like"/>
</dbReference>
<dbReference type="InterPro" id="IPR020557">
    <property type="entry name" value="Fumarate_lyase_CS"/>
</dbReference>
<name>A0ABN2RQJ1_9MICO</name>
<dbReference type="PANTHER" id="PTHR43172:SF2">
    <property type="entry name" value="ADENYLOSUCCINATE LYASE C-TERMINAL DOMAIN-CONTAINING PROTEIN"/>
    <property type="match status" value="1"/>
</dbReference>
<accession>A0ABN2RQJ1</accession>
<dbReference type="InterPro" id="IPR000362">
    <property type="entry name" value="Fumarate_lyase_fam"/>
</dbReference>
<proteinExistence type="inferred from homology"/>
<dbReference type="InterPro" id="IPR022761">
    <property type="entry name" value="Fumarate_lyase_N"/>
</dbReference>
<dbReference type="Proteomes" id="UP001500326">
    <property type="component" value="Unassembled WGS sequence"/>
</dbReference>
<dbReference type="EMBL" id="BAAAOH010000001">
    <property type="protein sequence ID" value="GAA1972996.1"/>
    <property type="molecule type" value="Genomic_DNA"/>
</dbReference>
<dbReference type="Gene3D" id="1.20.200.10">
    <property type="entry name" value="Fumarase/aspartase (Central domain)"/>
    <property type="match status" value="1"/>
</dbReference>
<evidence type="ECO:0000256" key="1">
    <source>
        <dbReference type="ARBA" id="ARBA00023239"/>
    </source>
</evidence>
<comment type="similarity">
    <text evidence="2">Belongs to the class-II fumarase/aspartase family.</text>
</comment>
<reference evidence="4 5" key="1">
    <citation type="journal article" date="2019" name="Int. J. Syst. Evol. Microbiol.">
        <title>The Global Catalogue of Microorganisms (GCM) 10K type strain sequencing project: providing services to taxonomists for standard genome sequencing and annotation.</title>
        <authorList>
            <consortium name="The Broad Institute Genomics Platform"/>
            <consortium name="The Broad Institute Genome Sequencing Center for Infectious Disease"/>
            <person name="Wu L."/>
            <person name="Ma J."/>
        </authorList>
    </citation>
    <scope>NUCLEOTIDE SEQUENCE [LARGE SCALE GENOMIC DNA]</scope>
    <source>
        <strain evidence="4 5">JCM 14902</strain>
    </source>
</reference>
<evidence type="ECO:0000259" key="3">
    <source>
        <dbReference type="Pfam" id="PF00206"/>
    </source>
</evidence>
<organism evidence="4 5">
    <name type="scientific">Microbacterium pumilum</name>
    <dbReference type="NCBI Taxonomy" id="344165"/>
    <lineage>
        <taxon>Bacteria</taxon>
        <taxon>Bacillati</taxon>
        <taxon>Actinomycetota</taxon>
        <taxon>Actinomycetes</taxon>
        <taxon>Micrococcales</taxon>
        <taxon>Microbacteriaceae</taxon>
        <taxon>Microbacterium</taxon>
    </lineage>
</organism>
<dbReference type="SUPFAM" id="SSF48557">
    <property type="entry name" value="L-aspartase-like"/>
    <property type="match status" value="1"/>
</dbReference>
<keyword evidence="1" id="KW-0456">Lyase</keyword>
<protein>
    <submittedName>
        <fullName evidence="4">3-carboxy-cis,cis-muconate cycloisomerase</fullName>
    </submittedName>
</protein>
<dbReference type="PANTHER" id="PTHR43172">
    <property type="entry name" value="ADENYLOSUCCINATE LYASE"/>
    <property type="match status" value="1"/>
</dbReference>
<dbReference type="PROSITE" id="PS00163">
    <property type="entry name" value="FUMARATE_LYASES"/>
    <property type="match status" value="1"/>
</dbReference>
<dbReference type="RefSeq" id="WP_344057533.1">
    <property type="nucleotide sequence ID" value="NZ_BAAAOH010000001.1"/>
</dbReference>
<sequence length="460" mass="47007">MPSDDRSFRGGEDAAAPVDAGLLSPVTARTRGAASDDVVLRHLVEAEISLGRALVSVGAAPESILAALNAAADPDWLREIDIPRLAGDAVADGNPMIPLIALLRARVAGEDPDAAAWIHRGATSQDIIDSALMTLGRDVASRIDADLGETIATLALLAERHRADPAAARTLTQHAVPTTIGARVAGWIRALIDARSDLHVVANSLPAQLGGAAGTLAAFVEQFGPDTAAALPALFADELGLAQPRAPWHTERRPVTRLGDALATVVAALGLVATDVATLARTEIGEVSLGAGGGSSAMPHKQNPVDAVLIRSAALRAPGLAAQLHLAAGLAVDERPDGAWHAEWPVLVELLQLTAGAASRGAALTGGLGFDAGRARANLALTGGLIVTERLGIALRPLIGSARFDELVEAAGAGGDLRELVATLPEAADLDVDALLDPAEYLGLAVSLADAAVREAREAE</sequence>
<dbReference type="Pfam" id="PF00206">
    <property type="entry name" value="Lyase_1"/>
    <property type="match status" value="1"/>
</dbReference>
<evidence type="ECO:0000256" key="2">
    <source>
        <dbReference type="ARBA" id="ARBA00034772"/>
    </source>
</evidence>